<dbReference type="EMBL" id="BJYZ01000013">
    <property type="protein sequence ID" value="GEO38983.1"/>
    <property type="molecule type" value="Genomic_DNA"/>
</dbReference>
<gene>
    <name evidence="4" type="ORF">SAE02_31310</name>
</gene>
<organism evidence="4 5">
    <name type="scientific">Skermanella aerolata</name>
    <dbReference type="NCBI Taxonomy" id="393310"/>
    <lineage>
        <taxon>Bacteria</taxon>
        <taxon>Pseudomonadati</taxon>
        <taxon>Pseudomonadota</taxon>
        <taxon>Alphaproteobacteria</taxon>
        <taxon>Rhodospirillales</taxon>
        <taxon>Azospirillaceae</taxon>
        <taxon>Skermanella</taxon>
    </lineage>
</organism>
<dbReference type="InterPro" id="IPR052349">
    <property type="entry name" value="Metallo-hydrolase_Enzymes"/>
</dbReference>
<sequence>MPSRFHATITGACRGAKFWLKKALVPLCLLEDASPEVRAGADSDGLAFVDLRIEHGRISAVVPGGTAPCCSPGINLERGQVWPCPVDLHTHLDKGHIWPRRENPDGTFAGALDAVARDRDANWTADDVTARMEFGLRCAYAHGTRAVRTHLDSAGRQAEISWPVFDRMRERWKGRIDLQAVCLVTPETYLTDEGDRIAELVARHGGVLGCVTYMVPRLDEALDRLFALADKHGLDVDFHVDETGDAESVSLHHIAEAALRNRFERRILCGHCCSLATQEPEQAASTLDLVAKAGIAVVTLPMCNLYLQDRVPGRTPRWRGVTLLHEMRARNIPVAVASDNCRDPFYGYGDHDMVEVYREATRILHLDRPVGDWPRAVTATPAGIMGLDGAGRIGVGQVADLVVFRARGYSELLSRPQSDRVVLRAGQLLDAEVPDYRELDELFT</sequence>
<evidence type="ECO:0000313" key="4">
    <source>
        <dbReference type="EMBL" id="GEO38983.1"/>
    </source>
</evidence>
<dbReference type="GO" id="GO:0006209">
    <property type="term" value="P:cytosine catabolic process"/>
    <property type="evidence" value="ECO:0007669"/>
    <property type="project" value="TreeGrafter"/>
</dbReference>
<evidence type="ECO:0000259" key="3">
    <source>
        <dbReference type="Pfam" id="PF07969"/>
    </source>
</evidence>
<accession>A0A512DR57</accession>
<keyword evidence="2 4" id="KW-0378">Hydrolase</keyword>
<dbReference type="SUPFAM" id="SSF51338">
    <property type="entry name" value="Composite domain of metallo-dependent hydrolases"/>
    <property type="match status" value="1"/>
</dbReference>
<dbReference type="Pfam" id="PF07969">
    <property type="entry name" value="Amidohydro_3"/>
    <property type="match status" value="1"/>
</dbReference>
<dbReference type="RefSeq" id="WP_084721207.1">
    <property type="nucleotide sequence ID" value="NZ_BJYZ01000013.1"/>
</dbReference>
<dbReference type="SUPFAM" id="SSF51556">
    <property type="entry name" value="Metallo-dependent hydrolases"/>
    <property type="match status" value="1"/>
</dbReference>
<keyword evidence="5" id="KW-1185">Reference proteome</keyword>
<name>A0A512DR57_9PROT</name>
<dbReference type="InterPro" id="IPR013108">
    <property type="entry name" value="Amidohydro_3"/>
</dbReference>
<dbReference type="FunFam" id="3.20.20.140:FF:000019">
    <property type="entry name" value="Cytosine deaminase"/>
    <property type="match status" value="1"/>
</dbReference>
<evidence type="ECO:0000313" key="5">
    <source>
        <dbReference type="Proteomes" id="UP000321523"/>
    </source>
</evidence>
<keyword evidence="1" id="KW-0479">Metal-binding</keyword>
<dbReference type="GO" id="GO:0035888">
    <property type="term" value="F:isoguanine deaminase activity"/>
    <property type="evidence" value="ECO:0007669"/>
    <property type="project" value="TreeGrafter"/>
</dbReference>
<dbReference type="PANTHER" id="PTHR32027">
    <property type="entry name" value="CYTOSINE DEAMINASE"/>
    <property type="match status" value="1"/>
</dbReference>
<dbReference type="OrthoDB" id="9815027at2"/>
<dbReference type="Gene3D" id="3.20.20.140">
    <property type="entry name" value="Metal-dependent hydrolases"/>
    <property type="match status" value="1"/>
</dbReference>
<dbReference type="PANTHER" id="PTHR32027:SF0">
    <property type="entry name" value="CYTOSINE DEAMINASE"/>
    <property type="match status" value="1"/>
</dbReference>
<evidence type="ECO:0000256" key="1">
    <source>
        <dbReference type="ARBA" id="ARBA00022723"/>
    </source>
</evidence>
<evidence type="ECO:0000256" key="2">
    <source>
        <dbReference type="ARBA" id="ARBA00022801"/>
    </source>
</evidence>
<dbReference type="AlphaFoldDB" id="A0A512DR57"/>
<dbReference type="Gene3D" id="2.30.40.10">
    <property type="entry name" value="Urease, subunit C, domain 1"/>
    <property type="match status" value="1"/>
</dbReference>
<reference evidence="4 5" key="1">
    <citation type="submission" date="2019-07" db="EMBL/GenBank/DDBJ databases">
        <title>Whole genome shotgun sequence of Skermanella aerolata NBRC 106429.</title>
        <authorList>
            <person name="Hosoyama A."/>
            <person name="Uohara A."/>
            <person name="Ohji S."/>
            <person name="Ichikawa N."/>
        </authorList>
    </citation>
    <scope>NUCLEOTIDE SEQUENCE [LARGE SCALE GENOMIC DNA]</scope>
    <source>
        <strain evidence="4 5">NBRC 106429</strain>
    </source>
</reference>
<dbReference type="InterPro" id="IPR011059">
    <property type="entry name" value="Metal-dep_hydrolase_composite"/>
</dbReference>
<comment type="caution">
    <text evidence="4">The sequence shown here is derived from an EMBL/GenBank/DDBJ whole genome shotgun (WGS) entry which is preliminary data.</text>
</comment>
<dbReference type="NCBIfam" id="NF005759">
    <property type="entry name" value="PRK07583.1"/>
    <property type="match status" value="1"/>
</dbReference>
<dbReference type="GO" id="GO:0004131">
    <property type="term" value="F:cytosine deaminase activity"/>
    <property type="evidence" value="ECO:0007669"/>
    <property type="project" value="TreeGrafter"/>
</dbReference>
<dbReference type="GO" id="GO:0046872">
    <property type="term" value="F:metal ion binding"/>
    <property type="evidence" value="ECO:0007669"/>
    <property type="project" value="UniProtKB-KW"/>
</dbReference>
<dbReference type="Proteomes" id="UP000321523">
    <property type="component" value="Unassembled WGS sequence"/>
</dbReference>
<dbReference type="InterPro" id="IPR032466">
    <property type="entry name" value="Metal_Hydrolase"/>
</dbReference>
<proteinExistence type="predicted"/>
<protein>
    <submittedName>
        <fullName evidence="4">Amidohydrolase</fullName>
    </submittedName>
</protein>
<dbReference type="CDD" id="cd01293">
    <property type="entry name" value="Bact_CD"/>
    <property type="match status" value="1"/>
</dbReference>
<feature type="domain" description="Amidohydrolase 3" evidence="3">
    <location>
        <begin position="219"/>
        <end position="421"/>
    </location>
</feature>